<comment type="subcellular location">
    <subcellularLocation>
        <location evidence="7">Cell outer membrane</location>
    </subcellularLocation>
    <subcellularLocation>
        <location evidence="7">Bacterial flagellum basal body</location>
    </subcellularLocation>
</comment>
<dbReference type="Proteomes" id="UP000295182">
    <property type="component" value="Unassembled WGS sequence"/>
</dbReference>
<name>A0A4R2N3N2_9BURK</name>
<evidence type="ECO:0000313" key="10">
    <source>
        <dbReference type="Proteomes" id="UP000295182"/>
    </source>
</evidence>
<keyword evidence="4 7" id="KW-0472">Membrane</keyword>
<gene>
    <name evidence="7" type="primary">flgH</name>
    <name evidence="9" type="ORF">EV674_13018</name>
</gene>
<dbReference type="GO" id="GO:0009427">
    <property type="term" value="C:bacterial-type flagellum basal body, distal rod, L ring"/>
    <property type="evidence" value="ECO:0007669"/>
    <property type="project" value="InterPro"/>
</dbReference>
<dbReference type="Pfam" id="PF02107">
    <property type="entry name" value="FlgH"/>
    <property type="match status" value="1"/>
</dbReference>
<dbReference type="InterPro" id="IPR000527">
    <property type="entry name" value="Flag_Lring"/>
</dbReference>
<evidence type="ECO:0000256" key="5">
    <source>
        <dbReference type="ARBA" id="ARBA00023143"/>
    </source>
</evidence>
<dbReference type="OrthoDB" id="9789463at2"/>
<feature type="chain" id="PRO_5020540186" description="Flagellar L-ring protein" evidence="8">
    <location>
        <begin position="38"/>
        <end position="242"/>
    </location>
</feature>
<dbReference type="PANTHER" id="PTHR34933:SF1">
    <property type="entry name" value="FLAGELLAR L-RING PROTEIN"/>
    <property type="match status" value="1"/>
</dbReference>
<evidence type="ECO:0000256" key="3">
    <source>
        <dbReference type="ARBA" id="ARBA00022729"/>
    </source>
</evidence>
<accession>A0A4R2N3N2</accession>
<evidence type="ECO:0000256" key="1">
    <source>
        <dbReference type="ARBA" id="ARBA00002591"/>
    </source>
</evidence>
<comment type="caution">
    <text evidence="9">The sequence shown here is derived from an EMBL/GenBank/DDBJ whole genome shotgun (WGS) entry which is preliminary data.</text>
</comment>
<evidence type="ECO:0000256" key="8">
    <source>
        <dbReference type="SAM" id="SignalP"/>
    </source>
</evidence>
<dbReference type="PRINTS" id="PR01008">
    <property type="entry name" value="FLGLRINGFLGH"/>
</dbReference>
<comment type="similarity">
    <text evidence="2 7">Belongs to the FlgH family.</text>
</comment>
<dbReference type="GO" id="GO:0009279">
    <property type="term" value="C:cell outer membrane"/>
    <property type="evidence" value="ECO:0007669"/>
    <property type="project" value="UniProtKB-SubCell"/>
</dbReference>
<keyword evidence="9" id="KW-0969">Cilium</keyword>
<sequence length="242" mass="25248">MPATAPFLPARPLLGRRARTGAWSAALALLCSGCASLSPPPPVDILPTTPPPIATLPRTVGPATGGLFHSASYRPAFEDRRARMVGDSVTVQIVENVTAKQTSTSTIDRQSGIEAGITALPFLNSRTLTDKTKVGAESSNNFSGKGGTESANTFTGSITATVIDVLPNGHLVVAGEKQIGVNHNVDVLRFSGTVDPRSLLPGSIVASTQMANVRIESRGRGAQAEVQAMGWLGRFFNSVAPF</sequence>
<proteinExistence type="inferred from homology"/>
<keyword evidence="6 7" id="KW-0998">Cell outer membrane</keyword>
<dbReference type="HAMAP" id="MF_00415">
    <property type="entry name" value="FlgH"/>
    <property type="match status" value="1"/>
</dbReference>
<evidence type="ECO:0000313" key="9">
    <source>
        <dbReference type="EMBL" id="TCP14432.1"/>
    </source>
</evidence>
<evidence type="ECO:0000256" key="2">
    <source>
        <dbReference type="ARBA" id="ARBA00006929"/>
    </source>
</evidence>
<keyword evidence="10" id="KW-1185">Reference proteome</keyword>
<evidence type="ECO:0000256" key="7">
    <source>
        <dbReference type="HAMAP-Rule" id="MF_00415"/>
    </source>
</evidence>
<organism evidence="9 10">
    <name type="scientific">Simplicispira metamorpha</name>
    <dbReference type="NCBI Taxonomy" id="80881"/>
    <lineage>
        <taxon>Bacteria</taxon>
        <taxon>Pseudomonadati</taxon>
        <taxon>Pseudomonadota</taxon>
        <taxon>Betaproteobacteria</taxon>
        <taxon>Burkholderiales</taxon>
        <taxon>Comamonadaceae</taxon>
        <taxon>Simplicispira</taxon>
    </lineage>
</organism>
<keyword evidence="9" id="KW-0966">Cell projection</keyword>
<comment type="subunit">
    <text evidence="7">The basal body constitutes a major portion of the flagellar organelle and consists of four rings (L,P,S, and M) mounted on a central rod.</text>
</comment>
<reference evidence="9 10" key="1">
    <citation type="submission" date="2019-03" db="EMBL/GenBank/DDBJ databases">
        <title>Genomic Encyclopedia of Type Strains, Phase IV (KMG-IV): sequencing the most valuable type-strain genomes for metagenomic binning, comparative biology and taxonomic classification.</title>
        <authorList>
            <person name="Goeker M."/>
        </authorList>
    </citation>
    <scope>NUCLEOTIDE SEQUENCE [LARGE SCALE GENOMIC DNA]</scope>
    <source>
        <strain evidence="9 10">DSM 1837</strain>
    </source>
</reference>
<keyword evidence="3 8" id="KW-0732">Signal</keyword>
<keyword evidence="9" id="KW-0282">Flagellum</keyword>
<protein>
    <recommendedName>
        <fullName evidence="7">Flagellar L-ring protein</fullName>
    </recommendedName>
    <alternativeName>
        <fullName evidence="7">Basal body L-ring protein</fullName>
    </alternativeName>
</protein>
<comment type="function">
    <text evidence="1 7">Assembles around the rod to form the L-ring and probably protects the motor/basal body from shearing forces during rotation.</text>
</comment>
<dbReference type="AlphaFoldDB" id="A0A4R2N3N2"/>
<keyword evidence="5 7" id="KW-0975">Bacterial flagellum</keyword>
<dbReference type="PANTHER" id="PTHR34933">
    <property type="entry name" value="FLAGELLAR L-RING PROTEIN"/>
    <property type="match status" value="1"/>
</dbReference>
<dbReference type="RefSeq" id="WP_119014135.1">
    <property type="nucleotide sequence ID" value="NZ_QXNC01000028.1"/>
</dbReference>
<feature type="signal peptide" evidence="8">
    <location>
        <begin position="1"/>
        <end position="37"/>
    </location>
</feature>
<dbReference type="GO" id="GO:0003774">
    <property type="term" value="F:cytoskeletal motor activity"/>
    <property type="evidence" value="ECO:0007669"/>
    <property type="project" value="InterPro"/>
</dbReference>
<evidence type="ECO:0000256" key="6">
    <source>
        <dbReference type="ARBA" id="ARBA00023237"/>
    </source>
</evidence>
<evidence type="ECO:0000256" key="4">
    <source>
        <dbReference type="ARBA" id="ARBA00023136"/>
    </source>
</evidence>
<dbReference type="EMBL" id="SLXH01000030">
    <property type="protein sequence ID" value="TCP14432.1"/>
    <property type="molecule type" value="Genomic_DNA"/>
</dbReference>
<dbReference type="GO" id="GO:0071973">
    <property type="term" value="P:bacterial-type flagellum-dependent cell motility"/>
    <property type="evidence" value="ECO:0007669"/>
    <property type="project" value="InterPro"/>
</dbReference>